<dbReference type="EMBL" id="QYRT01000017">
    <property type="protein sequence ID" value="TIH36141.1"/>
    <property type="molecule type" value="Genomic_DNA"/>
</dbReference>
<organism evidence="1 2">
    <name type="scientific">Subtercola vilae</name>
    <dbReference type="NCBI Taxonomy" id="2056433"/>
    <lineage>
        <taxon>Bacteria</taxon>
        <taxon>Bacillati</taxon>
        <taxon>Actinomycetota</taxon>
        <taxon>Actinomycetes</taxon>
        <taxon>Micrococcales</taxon>
        <taxon>Microbacteriaceae</taxon>
        <taxon>Subtercola</taxon>
    </lineage>
</organism>
<name>A0A4T2BZJ6_9MICO</name>
<protein>
    <submittedName>
        <fullName evidence="1">Uncharacterized protein</fullName>
    </submittedName>
</protein>
<dbReference type="Proteomes" id="UP000306192">
    <property type="component" value="Unassembled WGS sequence"/>
</dbReference>
<sequence>MADGFRLSEPELGNDAFSEWRISVLRGEAYAVLRRLPGARNFAFSGPVWVLGDVPTEGPNGQEPSKDARELLAKVEAVRNEPDLLLRAIEVLQTPRAIAC</sequence>
<evidence type="ECO:0000313" key="1">
    <source>
        <dbReference type="EMBL" id="TIH36141.1"/>
    </source>
</evidence>
<evidence type="ECO:0000313" key="2">
    <source>
        <dbReference type="Proteomes" id="UP000306192"/>
    </source>
</evidence>
<comment type="caution">
    <text evidence="1">The sequence shown here is derived from an EMBL/GenBank/DDBJ whole genome shotgun (WGS) entry which is preliminary data.</text>
</comment>
<accession>A0A4T2BZJ6</accession>
<dbReference type="AlphaFoldDB" id="A0A4T2BZJ6"/>
<keyword evidence="2" id="KW-1185">Reference proteome</keyword>
<gene>
    <name evidence="1" type="ORF">D4765_10165</name>
</gene>
<reference evidence="1 2" key="1">
    <citation type="journal article" date="2019" name="Microorganisms">
        <title>Systematic Affiliation and Genome Analysis of Subtercola vilae DB165(T) with Particular Emphasis on Cold Adaptation of an Isolate from a High-Altitude Cold Volcano Lake.</title>
        <authorList>
            <person name="Villalobos A.S."/>
            <person name="Wiese J."/>
            <person name="Imhoff J.F."/>
            <person name="Dorador C."/>
            <person name="Keller A."/>
            <person name="Hentschel U."/>
        </authorList>
    </citation>
    <scope>NUCLEOTIDE SEQUENCE [LARGE SCALE GENOMIC DNA]</scope>
    <source>
        <strain evidence="1 2">DB165</strain>
    </source>
</reference>
<proteinExistence type="predicted"/>